<organism evidence="8 9">
    <name type="scientific">Patella caerulea</name>
    <name type="common">Rayed Mediterranean limpet</name>
    <dbReference type="NCBI Taxonomy" id="87958"/>
    <lineage>
        <taxon>Eukaryota</taxon>
        <taxon>Metazoa</taxon>
        <taxon>Spiralia</taxon>
        <taxon>Lophotrochozoa</taxon>
        <taxon>Mollusca</taxon>
        <taxon>Gastropoda</taxon>
        <taxon>Patellogastropoda</taxon>
        <taxon>Patelloidea</taxon>
        <taxon>Patellidae</taxon>
        <taxon>Patella</taxon>
    </lineage>
</organism>
<dbReference type="SUPFAM" id="SSF48371">
    <property type="entry name" value="ARM repeat"/>
    <property type="match status" value="1"/>
</dbReference>
<protein>
    <recommendedName>
        <fullName evidence="10">Pre-rRNA-processing protein Ipi1 N-terminal domain-containing protein</fullName>
    </recommendedName>
</protein>
<evidence type="ECO:0008006" key="10">
    <source>
        <dbReference type="Google" id="ProtNLM"/>
    </source>
</evidence>
<name>A0AAN8JAH3_PATCE</name>
<proteinExistence type="inferred from homology"/>
<evidence type="ECO:0000256" key="1">
    <source>
        <dbReference type="ARBA" id="ARBA00004604"/>
    </source>
</evidence>
<evidence type="ECO:0000259" key="7">
    <source>
        <dbReference type="Pfam" id="PF25781"/>
    </source>
</evidence>
<dbReference type="InterPro" id="IPR057949">
    <property type="entry name" value="TPR_TEX10"/>
</dbReference>
<feature type="compositionally biased region" description="Basic residues" evidence="5">
    <location>
        <begin position="16"/>
        <end position="27"/>
    </location>
</feature>
<dbReference type="Pfam" id="PF12333">
    <property type="entry name" value="Ipi1_N"/>
    <property type="match status" value="1"/>
</dbReference>
<dbReference type="PANTHER" id="PTHR16056:SF2">
    <property type="entry name" value="TESTIS-EXPRESSED PROTEIN 10"/>
    <property type="match status" value="1"/>
</dbReference>
<evidence type="ECO:0000259" key="6">
    <source>
        <dbReference type="Pfam" id="PF12333"/>
    </source>
</evidence>
<accession>A0AAN8JAH3</accession>
<dbReference type="InterPro" id="IPR016024">
    <property type="entry name" value="ARM-type_fold"/>
</dbReference>
<comment type="similarity">
    <text evidence="3">Belongs to the IPI1/TEX10 family.</text>
</comment>
<evidence type="ECO:0000256" key="4">
    <source>
        <dbReference type="ARBA" id="ARBA00023242"/>
    </source>
</evidence>
<comment type="caution">
    <text evidence="8">The sequence shown here is derived from an EMBL/GenBank/DDBJ whole genome shotgun (WGS) entry which is preliminary data.</text>
</comment>
<sequence length="890" mass="101461">MGKQKKNRQGADKAFQKKKVKVGKKLPKSMNTTNTSFKTRTIQIIQQLKKDEGEATTKRKVNIKELLSQCQHYNVTVRLGAAKGLKELLLISEETVIAYLGLIVDRAGSLMTDKDCHVREAVLKLFQALFEKVPANCMSPFFPVLCAHLCCAMTHINGEIQQDSLSMFDLLLETYPQLVIAGSNQLMSNFVEQISKKKFKNVKGDRLKSNDLKFTLSVTPDSRLSSQKWQAKVLTRLNKLLSIVLKPENLKSDERNKLEHDFTSGSRFSVPFQSYVKDQWSTPGFVIKTASNASNSSGILEDASSIKQLVFNLFPLLLQCWVEAHDPEKTEGSLLYPDAISVRTTVLQITLLLIEYGARNADSLDVPWKKWLTEQYGASFENYFMSCFPYEVLQNKKLLKKQKQTQNTVSPETLNLAVISVMIKFIKCPIEFLLQQSWVQTILKYVRGALKSPSLSLPVKKHLLQVLNELIYAVRFHEQEALLNESFVRFENVHALSQEKRMYINFFSSVIFSQSERSKLSTPLIHFLESLPELLLRIGSANTDISTQVVSVIKEAISSNCTPVIKKWQDYVNDIFNVENGVFINSSTFVRKSLIEIFYWLHDVSPTNLCVLANLIENDGLEVEHGLYLIQVLHQRYVSKVREGVIIDKMADHLGFLLLVMSGSDTCNNNSLMDTSQGQITPIDWSKGDNFEKQLKLNNLICQVIATDLNSDQALVKDILWSHLEKKIQNGDQVNVQIVLSFMTILEHFYDNEYFDDVSINLLIDLASDLTAIRNGSFGISVHVDLVNNLFKMLEKIVCGQLIEKFVERIISRILVSEPKNENSVSLVQMLAHVTHQNSVQVYILENEPSRRQLFIDHFQKLVKCVQEKFPGSTSEPWWAQFLYFLELLK</sequence>
<evidence type="ECO:0000313" key="9">
    <source>
        <dbReference type="Proteomes" id="UP001347796"/>
    </source>
</evidence>
<evidence type="ECO:0000313" key="8">
    <source>
        <dbReference type="EMBL" id="KAK6173707.1"/>
    </source>
</evidence>
<evidence type="ECO:0000256" key="2">
    <source>
        <dbReference type="ARBA" id="ARBA00004642"/>
    </source>
</evidence>
<dbReference type="PANTHER" id="PTHR16056">
    <property type="entry name" value="REGULATOR OF MICROTUBULE DYNAMICS PROTEIN"/>
    <property type="match status" value="1"/>
</dbReference>
<dbReference type="AlphaFoldDB" id="A0AAN8JAH3"/>
<dbReference type="Pfam" id="PF25781">
    <property type="entry name" value="TPR_TEX10"/>
    <property type="match status" value="1"/>
</dbReference>
<dbReference type="InterPro" id="IPR024679">
    <property type="entry name" value="Ipi1_N"/>
</dbReference>
<dbReference type="Gene3D" id="1.25.10.10">
    <property type="entry name" value="Leucine-rich Repeat Variant"/>
    <property type="match status" value="1"/>
</dbReference>
<dbReference type="InterPro" id="IPR011989">
    <property type="entry name" value="ARM-like"/>
</dbReference>
<dbReference type="Proteomes" id="UP001347796">
    <property type="component" value="Unassembled WGS sequence"/>
</dbReference>
<keyword evidence="9" id="KW-1185">Reference proteome</keyword>
<feature type="region of interest" description="Disordered" evidence="5">
    <location>
        <begin position="1"/>
        <end position="32"/>
    </location>
</feature>
<evidence type="ECO:0000256" key="5">
    <source>
        <dbReference type="SAM" id="MobiDB-lite"/>
    </source>
</evidence>
<feature type="domain" description="Pre-rRNA-processing protein Ipi1 N-terminal" evidence="6">
    <location>
        <begin position="138"/>
        <end position="241"/>
    </location>
</feature>
<dbReference type="GO" id="GO:0071339">
    <property type="term" value="C:MLL1 complex"/>
    <property type="evidence" value="ECO:0007669"/>
    <property type="project" value="TreeGrafter"/>
</dbReference>
<gene>
    <name evidence="8" type="ORF">SNE40_017113</name>
</gene>
<dbReference type="EMBL" id="JAZGQO010000011">
    <property type="protein sequence ID" value="KAK6173707.1"/>
    <property type="molecule type" value="Genomic_DNA"/>
</dbReference>
<evidence type="ECO:0000256" key="3">
    <source>
        <dbReference type="ARBA" id="ARBA00006427"/>
    </source>
</evidence>
<comment type="subcellular location">
    <subcellularLocation>
        <location evidence="1">Nucleus</location>
        <location evidence="1">Nucleolus</location>
    </subcellularLocation>
    <subcellularLocation>
        <location evidence="2">Nucleus</location>
        <location evidence="2">Nucleoplasm</location>
    </subcellularLocation>
</comment>
<reference evidence="8 9" key="1">
    <citation type="submission" date="2024-01" db="EMBL/GenBank/DDBJ databases">
        <title>The genome of the rayed Mediterranean limpet Patella caerulea (Linnaeus, 1758).</title>
        <authorList>
            <person name="Anh-Thu Weber A."/>
            <person name="Halstead-Nussloch G."/>
        </authorList>
    </citation>
    <scope>NUCLEOTIDE SEQUENCE [LARGE SCALE GENOMIC DNA]</scope>
    <source>
        <strain evidence="8">AATW-2023a</strain>
        <tissue evidence="8">Whole specimen</tissue>
    </source>
</reference>
<keyword evidence="4" id="KW-0539">Nucleus</keyword>
<feature type="domain" description="TEX10-like TPR repeats" evidence="7">
    <location>
        <begin position="526"/>
        <end position="887"/>
    </location>
</feature>